<feature type="active site" description="Proton donor" evidence="5">
    <location>
        <position position="256"/>
    </location>
</feature>
<dbReference type="eggNOG" id="COG3507">
    <property type="taxonomic scope" value="Bacteria"/>
</dbReference>
<organism evidence="9 10">
    <name type="scientific">Thermophagus xiamenensis</name>
    <dbReference type="NCBI Taxonomy" id="385682"/>
    <lineage>
        <taxon>Bacteria</taxon>
        <taxon>Pseudomonadati</taxon>
        <taxon>Bacteroidota</taxon>
        <taxon>Bacteroidia</taxon>
        <taxon>Marinilabiliales</taxon>
        <taxon>Marinilabiliaceae</taxon>
        <taxon>Thermophagus</taxon>
    </lineage>
</organism>
<evidence type="ECO:0000256" key="1">
    <source>
        <dbReference type="ARBA" id="ARBA00004834"/>
    </source>
</evidence>
<keyword evidence="4 7" id="KW-0326">Glycosidase</keyword>
<evidence type="ECO:0000256" key="7">
    <source>
        <dbReference type="RuleBase" id="RU361187"/>
    </source>
</evidence>
<evidence type="ECO:0000256" key="5">
    <source>
        <dbReference type="PIRSR" id="PIRSR606710-1"/>
    </source>
</evidence>
<feature type="domain" description="Extracellular endo-alpha-(1-&gt;5)-L-arabinanase C-terminal" evidence="8">
    <location>
        <begin position="375"/>
        <end position="491"/>
    </location>
</feature>
<keyword evidence="10" id="KW-1185">Reference proteome</keyword>
<sequence>MRLTSFFSSVTVVIFIFVIAGCSSNIKKNNPFPTVGNNPYEDDYSSYTSLSNRHKWGPYNVHDPSIIKHNNTYYLYSTDAIYRPRGIKFNDDTIRPGNIQMRSSHDLINWNFEGWALPEIPQEAVIHVRKHNKGEGATNIWAPHVKKVGNEFRMYYSVSAFGTNSSYIGLATAPHPLGPWKHKGCVIKTTPNDKMNAIDPSVVTDAKNGRMWMHYGSFFGGLYCVELDPQTGFIKHEGDKGHLVASRANLKTHNLEAPEVIYNPKNEKYYLFVSYDALFTYYNVRVGRADQPQGPYFDYFGKNLSDTTDNFPVLTHSYRFGNHPGWSGNGHCGILNDNGKFYMVHQGRLAPSNLMMLLHVREIFWLPDGWPVVSPQRYAGTDLKKISSREIPGQWEIIQLDERAPISDLWQGQIPPGGWRYTPKAFNLADTVKFLTNGSTTSHLYKSWRIKNNILYINNYPHAIFRGWDWENKKTTILFSGISENGFSFWGKKIN</sequence>
<dbReference type="GO" id="GO:0004553">
    <property type="term" value="F:hydrolase activity, hydrolyzing O-glycosyl compounds"/>
    <property type="evidence" value="ECO:0007669"/>
    <property type="project" value="InterPro"/>
</dbReference>
<dbReference type="InterPro" id="IPR050727">
    <property type="entry name" value="GH43_arabinanases"/>
</dbReference>
<dbReference type="Proteomes" id="UP000181976">
    <property type="component" value="Unassembled WGS sequence"/>
</dbReference>
<dbReference type="RefSeq" id="WP_010527223.1">
    <property type="nucleotide sequence ID" value="NZ_AFSL01000039.1"/>
</dbReference>
<dbReference type="Gene3D" id="2.40.128.10">
    <property type="match status" value="1"/>
</dbReference>
<evidence type="ECO:0000313" key="10">
    <source>
        <dbReference type="Proteomes" id="UP000181976"/>
    </source>
</evidence>
<dbReference type="PROSITE" id="PS51257">
    <property type="entry name" value="PROKAR_LIPOPROTEIN"/>
    <property type="match status" value="1"/>
</dbReference>
<proteinExistence type="inferred from homology"/>
<evidence type="ECO:0000256" key="4">
    <source>
        <dbReference type="ARBA" id="ARBA00023295"/>
    </source>
</evidence>
<evidence type="ECO:0000256" key="2">
    <source>
        <dbReference type="ARBA" id="ARBA00009865"/>
    </source>
</evidence>
<dbReference type="Pfam" id="PF16369">
    <property type="entry name" value="GH43_C"/>
    <property type="match status" value="1"/>
</dbReference>
<dbReference type="SUPFAM" id="SSF75005">
    <property type="entry name" value="Arabinanase/levansucrase/invertase"/>
    <property type="match status" value="1"/>
</dbReference>
<dbReference type="PANTHER" id="PTHR43301:SF3">
    <property type="entry name" value="ARABINAN ENDO-1,5-ALPHA-L-ARABINOSIDASE A-RELATED"/>
    <property type="match status" value="1"/>
</dbReference>
<name>A0A1I2A2F8_9BACT</name>
<evidence type="ECO:0000256" key="3">
    <source>
        <dbReference type="ARBA" id="ARBA00022801"/>
    </source>
</evidence>
<gene>
    <name evidence="9" type="ORF">SAMN05444380_11091</name>
</gene>
<dbReference type="InterPro" id="IPR023296">
    <property type="entry name" value="Glyco_hydro_beta-prop_sf"/>
</dbReference>
<evidence type="ECO:0000256" key="6">
    <source>
        <dbReference type="PIRSR" id="PIRSR606710-2"/>
    </source>
</evidence>
<dbReference type="CDD" id="cd08998">
    <property type="entry name" value="GH43_Arb43a-like"/>
    <property type="match status" value="1"/>
</dbReference>
<dbReference type="OrthoDB" id="9801455at2"/>
<dbReference type="InParanoid" id="A0A1I2A2F8"/>
<dbReference type="PANTHER" id="PTHR43301">
    <property type="entry name" value="ARABINAN ENDO-1,5-ALPHA-L-ARABINOSIDASE"/>
    <property type="match status" value="1"/>
</dbReference>
<dbReference type="Pfam" id="PF04616">
    <property type="entry name" value="Glyco_hydro_43"/>
    <property type="match status" value="1"/>
</dbReference>
<dbReference type="GO" id="GO:0005975">
    <property type="term" value="P:carbohydrate metabolic process"/>
    <property type="evidence" value="ECO:0007669"/>
    <property type="project" value="InterPro"/>
</dbReference>
<protein>
    <submittedName>
        <fullName evidence="9">Arabinan endo-1,5-alpha-L-arabinosidase</fullName>
    </submittedName>
</protein>
<dbReference type="STRING" id="385682.SAMN05444380_11091"/>
<feature type="site" description="Important for catalytic activity, responsible for pKa modulation of the active site Glu and correct orientation of both the proton donor and substrate" evidence="6">
    <location>
        <position position="199"/>
    </location>
</feature>
<reference evidence="9 10" key="1">
    <citation type="submission" date="2016-10" db="EMBL/GenBank/DDBJ databases">
        <authorList>
            <person name="de Groot N.N."/>
        </authorList>
    </citation>
    <scope>NUCLEOTIDE SEQUENCE [LARGE SCALE GENOMIC DNA]</scope>
    <source>
        <strain evidence="9 10">DSM 19012</strain>
    </source>
</reference>
<dbReference type="AlphaFoldDB" id="A0A1I2A2F8"/>
<dbReference type="EMBL" id="FONA01000010">
    <property type="protein sequence ID" value="SFE37788.1"/>
    <property type="molecule type" value="Genomic_DNA"/>
</dbReference>
<evidence type="ECO:0000259" key="8">
    <source>
        <dbReference type="Pfam" id="PF16369"/>
    </source>
</evidence>
<comment type="pathway">
    <text evidence="1">Glycan metabolism; L-arabinan degradation.</text>
</comment>
<feature type="active site" description="Proton acceptor" evidence="5">
    <location>
        <position position="63"/>
    </location>
</feature>
<dbReference type="InterPro" id="IPR006710">
    <property type="entry name" value="Glyco_hydro_43"/>
</dbReference>
<keyword evidence="3 7" id="KW-0378">Hydrolase</keyword>
<dbReference type="Gene3D" id="2.115.10.20">
    <property type="entry name" value="Glycosyl hydrolase domain, family 43"/>
    <property type="match status" value="1"/>
</dbReference>
<dbReference type="InterPro" id="IPR032291">
    <property type="entry name" value="Abn2_C"/>
</dbReference>
<evidence type="ECO:0000313" key="9">
    <source>
        <dbReference type="EMBL" id="SFE37788.1"/>
    </source>
</evidence>
<comment type="similarity">
    <text evidence="2 7">Belongs to the glycosyl hydrolase 43 family.</text>
</comment>
<accession>A0A1I2A2F8</accession>